<name>A0A6A6AYA1_9PEZI</name>
<organism evidence="6 7">
    <name type="scientific">Aplosporella prunicola CBS 121167</name>
    <dbReference type="NCBI Taxonomy" id="1176127"/>
    <lineage>
        <taxon>Eukaryota</taxon>
        <taxon>Fungi</taxon>
        <taxon>Dikarya</taxon>
        <taxon>Ascomycota</taxon>
        <taxon>Pezizomycotina</taxon>
        <taxon>Dothideomycetes</taxon>
        <taxon>Dothideomycetes incertae sedis</taxon>
        <taxon>Botryosphaeriales</taxon>
        <taxon>Aplosporellaceae</taxon>
        <taxon>Aplosporella</taxon>
    </lineage>
</organism>
<feature type="chain" id="PRO_5025578548" description="Ketoreductase domain-containing protein" evidence="4">
    <location>
        <begin position="21"/>
        <end position="304"/>
    </location>
</feature>
<dbReference type="InterPro" id="IPR002347">
    <property type="entry name" value="SDR_fam"/>
</dbReference>
<dbReference type="InterPro" id="IPR051911">
    <property type="entry name" value="SDR_oxidoreductase"/>
</dbReference>
<feature type="domain" description="Ketoreductase" evidence="5">
    <location>
        <begin position="4"/>
        <end position="186"/>
    </location>
</feature>
<dbReference type="Pfam" id="PF00106">
    <property type="entry name" value="adh_short"/>
    <property type="match status" value="1"/>
</dbReference>
<dbReference type="AlphaFoldDB" id="A0A6A6AYA1"/>
<reference evidence="6" key="1">
    <citation type="journal article" date="2020" name="Stud. Mycol.">
        <title>101 Dothideomycetes genomes: a test case for predicting lifestyles and emergence of pathogens.</title>
        <authorList>
            <person name="Haridas S."/>
            <person name="Albert R."/>
            <person name="Binder M."/>
            <person name="Bloem J."/>
            <person name="Labutti K."/>
            <person name="Salamov A."/>
            <person name="Andreopoulos B."/>
            <person name="Baker S."/>
            <person name="Barry K."/>
            <person name="Bills G."/>
            <person name="Bluhm B."/>
            <person name="Cannon C."/>
            <person name="Castanera R."/>
            <person name="Culley D."/>
            <person name="Daum C."/>
            <person name="Ezra D."/>
            <person name="Gonzalez J."/>
            <person name="Henrissat B."/>
            <person name="Kuo A."/>
            <person name="Liang C."/>
            <person name="Lipzen A."/>
            <person name="Lutzoni F."/>
            <person name="Magnuson J."/>
            <person name="Mondo S."/>
            <person name="Nolan M."/>
            <person name="Ohm R."/>
            <person name="Pangilinan J."/>
            <person name="Park H.-J."/>
            <person name="Ramirez L."/>
            <person name="Alfaro M."/>
            <person name="Sun H."/>
            <person name="Tritt A."/>
            <person name="Yoshinaga Y."/>
            <person name="Zwiers L.-H."/>
            <person name="Turgeon B."/>
            <person name="Goodwin S."/>
            <person name="Spatafora J."/>
            <person name="Crous P."/>
            <person name="Grigoriev I."/>
        </authorList>
    </citation>
    <scope>NUCLEOTIDE SEQUENCE</scope>
    <source>
        <strain evidence="6">CBS 121167</strain>
    </source>
</reference>
<dbReference type="PRINTS" id="PR00080">
    <property type="entry name" value="SDRFAMILY"/>
</dbReference>
<evidence type="ECO:0000256" key="2">
    <source>
        <dbReference type="ARBA" id="ARBA00023002"/>
    </source>
</evidence>
<keyword evidence="7" id="KW-1185">Reference proteome</keyword>
<evidence type="ECO:0000256" key="4">
    <source>
        <dbReference type="SAM" id="SignalP"/>
    </source>
</evidence>
<dbReference type="GeneID" id="54295029"/>
<dbReference type="EMBL" id="ML995510">
    <property type="protein sequence ID" value="KAF2136909.1"/>
    <property type="molecule type" value="Genomic_DNA"/>
</dbReference>
<keyword evidence="2" id="KW-0560">Oxidoreductase</keyword>
<dbReference type="RefSeq" id="XP_033392627.1">
    <property type="nucleotide sequence ID" value="XM_033537533.1"/>
</dbReference>
<comment type="similarity">
    <text evidence="1 3">Belongs to the short-chain dehydrogenases/reductases (SDR) family.</text>
</comment>
<sequence>MAPRLWLITGASSGLGLALALHAAAQGDAVLATSRDPSRLATLTSAAQSRSLPGRITPAQLDPSAPAPDLAKAVAALLAAHGTPDVVVNNAAYVQTGVLEELAPETLERQFRANVFGPLALYRAVLPALRERRSGTLLSIGSMAAWFAMPGCGAYDASKAALRWLTLGLGSEVAGLGIKHCLIEPGAFRTALLAQGGSGSGGSGGNVAYTAAEERLPDYADVNAKTDATFTALNGTQRGDPEKAAKVMYEVVTGTGVAEGRELPTFLPLGSDACDAIKGATAQIGSEVEAWRGIASLTDFSEGA</sequence>
<dbReference type="InterPro" id="IPR036291">
    <property type="entry name" value="NAD(P)-bd_dom_sf"/>
</dbReference>
<dbReference type="PANTHER" id="PTHR43976">
    <property type="entry name" value="SHORT CHAIN DEHYDROGENASE"/>
    <property type="match status" value="1"/>
</dbReference>
<feature type="signal peptide" evidence="4">
    <location>
        <begin position="1"/>
        <end position="20"/>
    </location>
</feature>
<protein>
    <recommendedName>
        <fullName evidence="5">Ketoreductase domain-containing protein</fullName>
    </recommendedName>
</protein>
<dbReference type="PRINTS" id="PR00081">
    <property type="entry name" value="GDHRDH"/>
</dbReference>
<evidence type="ECO:0000313" key="7">
    <source>
        <dbReference type="Proteomes" id="UP000799438"/>
    </source>
</evidence>
<evidence type="ECO:0000256" key="1">
    <source>
        <dbReference type="ARBA" id="ARBA00006484"/>
    </source>
</evidence>
<dbReference type="OrthoDB" id="1274115at2759"/>
<dbReference type="Proteomes" id="UP000799438">
    <property type="component" value="Unassembled WGS sequence"/>
</dbReference>
<dbReference type="SUPFAM" id="SSF51735">
    <property type="entry name" value="NAD(P)-binding Rossmann-fold domains"/>
    <property type="match status" value="1"/>
</dbReference>
<dbReference type="InterPro" id="IPR057326">
    <property type="entry name" value="KR_dom"/>
</dbReference>
<accession>A0A6A6AYA1</accession>
<dbReference type="Gene3D" id="3.40.50.720">
    <property type="entry name" value="NAD(P)-binding Rossmann-like Domain"/>
    <property type="match status" value="1"/>
</dbReference>
<evidence type="ECO:0000259" key="5">
    <source>
        <dbReference type="SMART" id="SM00822"/>
    </source>
</evidence>
<dbReference type="GO" id="GO:0016491">
    <property type="term" value="F:oxidoreductase activity"/>
    <property type="evidence" value="ECO:0007669"/>
    <property type="project" value="UniProtKB-KW"/>
</dbReference>
<keyword evidence="4" id="KW-0732">Signal</keyword>
<gene>
    <name evidence="6" type="ORF">K452DRAFT_236753</name>
</gene>
<evidence type="ECO:0000313" key="6">
    <source>
        <dbReference type="EMBL" id="KAF2136909.1"/>
    </source>
</evidence>
<proteinExistence type="inferred from homology"/>
<dbReference type="SMART" id="SM00822">
    <property type="entry name" value="PKS_KR"/>
    <property type="match status" value="1"/>
</dbReference>
<dbReference type="PANTHER" id="PTHR43976:SF16">
    <property type="entry name" value="SHORT-CHAIN DEHYDROGENASE_REDUCTASE FAMILY PROTEIN"/>
    <property type="match status" value="1"/>
</dbReference>
<evidence type="ECO:0000256" key="3">
    <source>
        <dbReference type="RuleBase" id="RU000363"/>
    </source>
</evidence>